<feature type="region of interest" description="Disordered" evidence="1">
    <location>
        <begin position="1"/>
        <end position="69"/>
    </location>
</feature>
<name>A0A6J4UN44_9BACT</name>
<gene>
    <name evidence="2" type="ORF">AVDCRST_MAG87-1055</name>
</gene>
<proteinExistence type="predicted"/>
<feature type="non-terminal residue" evidence="2">
    <location>
        <position position="1"/>
    </location>
</feature>
<feature type="non-terminal residue" evidence="2">
    <location>
        <position position="69"/>
    </location>
</feature>
<organism evidence="2">
    <name type="scientific">uncultured Thermomicrobiales bacterium</name>
    <dbReference type="NCBI Taxonomy" id="1645740"/>
    <lineage>
        <taxon>Bacteria</taxon>
        <taxon>Pseudomonadati</taxon>
        <taxon>Thermomicrobiota</taxon>
        <taxon>Thermomicrobia</taxon>
        <taxon>Thermomicrobiales</taxon>
        <taxon>environmental samples</taxon>
    </lineage>
</organism>
<accession>A0A6J4UN44</accession>
<keyword evidence="2" id="KW-0687">Ribonucleoprotein</keyword>
<dbReference type="EMBL" id="CADCWJ010000243">
    <property type="protein sequence ID" value="CAA9553688.1"/>
    <property type="molecule type" value="Genomic_DNA"/>
</dbReference>
<evidence type="ECO:0000256" key="1">
    <source>
        <dbReference type="SAM" id="MobiDB-lite"/>
    </source>
</evidence>
<evidence type="ECO:0000313" key="2">
    <source>
        <dbReference type="EMBL" id="CAA9553688.1"/>
    </source>
</evidence>
<reference evidence="2" key="1">
    <citation type="submission" date="2020-02" db="EMBL/GenBank/DDBJ databases">
        <authorList>
            <person name="Meier V. D."/>
        </authorList>
    </citation>
    <scope>NUCLEOTIDE SEQUENCE</scope>
    <source>
        <strain evidence="2">AVDCRST_MAG87</strain>
    </source>
</reference>
<dbReference type="AlphaFoldDB" id="A0A6J4UN44"/>
<protein>
    <submittedName>
        <fullName evidence="2">LSU ribosomal protein L29p (L35e)</fullName>
    </submittedName>
</protein>
<sequence>ETGGTSCPHGRAARGATPGPSRRMARPPIPGGCRQPDRDWPNPANPEGNRPDPDHHHRKRTATTGGGKL</sequence>
<dbReference type="GO" id="GO:0005840">
    <property type="term" value="C:ribosome"/>
    <property type="evidence" value="ECO:0007669"/>
    <property type="project" value="UniProtKB-KW"/>
</dbReference>
<keyword evidence="2" id="KW-0689">Ribosomal protein</keyword>